<reference evidence="1 2" key="1">
    <citation type="journal article" date="2019" name="Int. J. Syst. Evol. Microbiol.">
        <title>The Global Catalogue of Microorganisms (GCM) 10K type strain sequencing project: providing services to taxonomists for standard genome sequencing and annotation.</title>
        <authorList>
            <consortium name="The Broad Institute Genomics Platform"/>
            <consortium name="The Broad Institute Genome Sequencing Center for Infectious Disease"/>
            <person name="Wu L."/>
            <person name="Ma J."/>
        </authorList>
    </citation>
    <scope>NUCLEOTIDE SEQUENCE [LARGE SCALE GENOMIC DNA]</scope>
    <source>
        <strain evidence="1 2">JCM 8201</strain>
    </source>
</reference>
<protein>
    <submittedName>
        <fullName evidence="1">Uncharacterized protein</fullName>
    </submittedName>
</protein>
<sequence length="110" mass="11131">MGTSMVPNHLAAQSFNASTGTTTFIHRSGGTVYSGGVFAAFAPGCSFFVTSIATTYTNATSTLKSTTAKAYPLNEGGSISCAGLLTAGETITFAAEYKVAPAIKITATTT</sequence>
<evidence type="ECO:0000313" key="1">
    <source>
        <dbReference type="EMBL" id="GAA2726097.1"/>
    </source>
</evidence>
<accession>A0ABN3U7G3</accession>
<evidence type="ECO:0000313" key="2">
    <source>
        <dbReference type="Proteomes" id="UP001501842"/>
    </source>
</evidence>
<keyword evidence="2" id="KW-1185">Reference proteome</keyword>
<name>A0ABN3U7G3_9ACTN</name>
<dbReference type="EMBL" id="BAAATZ010000009">
    <property type="protein sequence ID" value="GAA2726097.1"/>
    <property type="molecule type" value="Genomic_DNA"/>
</dbReference>
<proteinExistence type="predicted"/>
<dbReference type="Proteomes" id="UP001501842">
    <property type="component" value="Unassembled WGS sequence"/>
</dbReference>
<gene>
    <name evidence="1" type="ORF">GCM10010439_27760</name>
</gene>
<organism evidence="1 2">
    <name type="scientific">Actinocorallia aurantiaca</name>
    <dbReference type="NCBI Taxonomy" id="46204"/>
    <lineage>
        <taxon>Bacteria</taxon>
        <taxon>Bacillati</taxon>
        <taxon>Actinomycetota</taxon>
        <taxon>Actinomycetes</taxon>
        <taxon>Streptosporangiales</taxon>
        <taxon>Thermomonosporaceae</taxon>
        <taxon>Actinocorallia</taxon>
    </lineage>
</organism>
<comment type="caution">
    <text evidence="1">The sequence shown here is derived from an EMBL/GenBank/DDBJ whole genome shotgun (WGS) entry which is preliminary data.</text>
</comment>